<dbReference type="AlphaFoldDB" id="A0A2M4AX89"/>
<dbReference type="SUPFAM" id="SSF56496">
    <property type="entry name" value="Fibrinogen C-terminal domain-like"/>
    <property type="match status" value="1"/>
</dbReference>
<dbReference type="PANTHER" id="PTHR19143">
    <property type="entry name" value="FIBRINOGEN/TENASCIN/ANGIOPOEITIN"/>
    <property type="match status" value="1"/>
</dbReference>
<reference evidence="6" key="1">
    <citation type="submission" date="2018-01" db="EMBL/GenBank/DDBJ databases">
        <title>An insight into the sialome of Amazonian anophelines.</title>
        <authorList>
            <person name="Ribeiro J.M."/>
            <person name="Scarpassa V."/>
            <person name="Calvo E."/>
        </authorList>
    </citation>
    <scope>NUCLEOTIDE SEQUENCE</scope>
    <source>
        <tissue evidence="6">Salivary glands</tissue>
    </source>
</reference>
<dbReference type="EMBL" id="GGFK01012060">
    <property type="protein sequence ID" value="MBW45381.1"/>
    <property type="molecule type" value="Transcribed_RNA"/>
</dbReference>
<feature type="coiled-coil region" evidence="2">
    <location>
        <begin position="50"/>
        <end position="77"/>
    </location>
</feature>
<feature type="compositionally biased region" description="Low complexity" evidence="3">
    <location>
        <begin position="230"/>
        <end position="245"/>
    </location>
</feature>
<sequence length="312" mass="35647">MKPSFCFLLYCAIVHATTTAGSPDNAEGTLETTSTTEKSGNSLEMVLGKLEYIDRKLSQLQSELHQYRDQMVIIQAAHENTFVSVQESINSLADQLYPPFTSCKDVPSKMSGIYHISPNNETEPFKVFCEQMKYGGGWIVIQHRFDGSVDFNQNWAEYRDGFGNLDNEFWLGLEKVHQITTTRAHEIIFEIKDFKGNYGYARYDAFKIGSESNQYSLQILGKYSGTAGDSMGSSESSGSSKGMKFSTKDRDNDLNSGQCAHHWEGAWWFRNCAWADLNGLYKNVDDWKSINWYHFKNDKRGMSFTRIMIREM</sequence>
<dbReference type="Pfam" id="PF00147">
    <property type="entry name" value="Fibrinogen_C"/>
    <property type="match status" value="1"/>
</dbReference>
<keyword evidence="1" id="KW-1015">Disulfide bond</keyword>
<dbReference type="CDD" id="cd00087">
    <property type="entry name" value="FReD"/>
    <property type="match status" value="1"/>
</dbReference>
<dbReference type="NCBIfam" id="NF040941">
    <property type="entry name" value="GGGWT_bact"/>
    <property type="match status" value="1"/>
</dbReference>
<protein>
    <submittedName>
        <fullName evidence="6">Putative ficolin</fullName>
    </submittedName>
</protein>
<evidence type="ECO:0000256" key="4">
    <source>
        <dbReference type="SAM" id="SignalP"/>
    </source>
</evidence>
<dbReference type="GO" id="GO:0005615">
    <property type="term" value="C:extracellular space"/>
    <property type="evidence" value="ECO:0007669"/>
    <property type="project" value="TreeGrafter"/>
</dbReference>
<evidence type="ECO:0000256" key="1">
    <source>
        <dbReference type="ARBA" id="ARBA00023157"/>
    </source>
</evidence>
<evidence type="ECO:0000256" key="3">
    <source>
        <dbReference type="SAM" id="MobiDB-lite"/>
    </source>
</evidence>
<dbReference type="InterPro" id="IPR050373">
    <property type="entry name" value="Fibrinogen_C-term_domain"/>
</dbReference>
<accession>A0A2M4AX89</accession>
<feature type="signal peptide" evidence="4">
    <location>
        <begin position="1"/>
        <end position="16"/>
    </location>
</feature>
<evidence type="ECO:0000313" key="6">
    <source>
        <dbReference type="EMBL" id="MBW45381.1"/>
    </source>
</evidence>
<dbReference type="InterPro" id="IPR020837">
    <property type="entry name" value="Fibrinogen_CS"/>
</dbReference>
<evidence type="ECO:0000256" key="2">
    <source>
        <dbReference type="SAM" id="Coils"/>
    </source>
</evidence>
<dbReference type="InterPro" id="IPR002181">
    <property type="entry name" value="Fibrinogen_a/b/g_C_dom"/>
</dbReference>
<organism evidence="6">
    <name type="scientific">Anopheles triannulatus</name>
    <dbReference type="NCBI Taxonomy" id="58253"/>
    <lineage>
        <taxon>Eukaryota</taxon>
        <taxon>Metazoa</taxon>
        <taxon>Ecdysozoa</taxon>
        <taxon>Arthropoda</taxon>
        <taxon>Hexapoda</taxon>
        <taxon>Insecta</taxon>
        <taxon>Pterygota</taxon>
        <taxon>Neoptera</taxon>
        <taxon>Endopterygota</taxon>
        <taxon>Diptera</taxon>
        <taxon>Nematocera</taxon>
        <taxon>Culicoidea</taxon>
        <taxon>Culicidae</taxon>
        <taxon>Anophelinae</taxon>
        <taxon>Anopheles</taxon>
    </lineage>
</organism>
<name>A0A2M4AX89_9DIPT</name>
<dbReference type="PROSITE" id="PS00514">
    <property type="entry name" value="FIBRINOGEN_C_1"/>
    <property type="match status" value="1"/>
</dbReference>
<dbReference type="PROSITE" id="PS51406">
    <property type="entry name" value="FIBRINOGEN_C_2"/>
    <property type="match status" value="1"/>
</dbReference>
<feature type="domain" description="Fibrinogen C-terminal" evidence="5">
    <location>
        <begin position="94"/>
        <end position="312"/>
    </location>
</feature>
<evidence type="ECO:0000259" key="5">
    <source>
        <dbReference type="PROSITE" id="PS51406"/>
    </source>
</evidence>
<proteinExistence type="predicted"/>
<feature type="chain" id="PRO_5014688752" evidence="4">
    <location>
        <begin position="17"/>
        <end position="312"/>
    </location>
</feature>
<feature type="region of interest" description="Disordered" evidence="3">
    <location>
        <begin position="230"/>
        <end position="249"/>
    </location>
</feature>
<dbReference type="SMART" id="SM00186">
    <property type="entry name" value="FBG"/>
    <property type="match status" value="1"/>
</dbReference>
<keyword evidence="2" id="KW-0175">Coiled coil</keyword>
<dbReference type="PANTHER" id="PTHR19143:SF327">
    <property type="entry name" value="FI21813P1-RELATED"/>
    <property type="match status" value="1"/>
</dbReference>
<dbReference type="InterPro" id="IPR014716">
    <property type="entry name" value="Fibrinogen_a/b/g_C_1"/>
</dbReference>
<keyword evidence="4" id="KW-0732">Signal</keyword>
<dbReference type="Gene3D" id="3.90.215.10">
    <property type="entry name" value="Gamma Fibrinogen, chain A, domain 1"/>
    <property type="match status" value="1"/>
</dbReference>
<dbReference type="InterPro" id="IPR036056">
    <property type="entry name" value="Fibrinogen-like_C"/>
</dbReference>